<evidence type="ECO:0000256" key="1">
    <source>
        <dbReference type="SAM" id="MobiDB-lite"/>
    </source>
</evidence>
<feature type="compositionally biased region" description="Polar residues" evidence="1">
    <location>
        <begin position="128"/>
        <end position="146"/>
    </location>
</feature>
<organism evidence="2 3">
    <name type="scientific">Malassezia yamatoensis</name>
    <dbReference type="NCBI Taxonomy" id="253288"/>
    <lineage>
        <taxon>Eukaryota</taxon>
        <taxon>Fungi</taxon>
        <taxon>Dikarya</taxon>
        <taxon>Basidiomycota</taxon>
        <taxon>Ustilaginomycotina</taxon>
        <taxon>Malasseziomycetes</taxon>
        <taxon>Malasseziales</taxon>
        <taxon>Malasseziaceae</taxon>
        <taxon>Malassezia</taxon>
    </lineage>
</organism>
<dbReference type="EMBL" id="CP119945">
    <property type="protein sequence ID" value="WFC99806.1"/>
    <property type="molecule type" value="Genomic_DNA"/>
</dbReference>
<feature type="compositionally biased region" description="Polar residues" evidence="1">
    <location>
        <begin position="101"/>
        <end position="120"/>
    </location>
</feature>
<evidence type="ECO:0000313" key="3">
    <source>
        <dbReference type="Proteomes" id="UP001219567"/>
    </source>
</evidence>
<feature type="compositionally biased region" description="Basic and acidic residues" evidence="1">
    <location>
        <begin position="500"/>
        <end position="523"/>
    </location>
</feature>
<feature type="compositionally biased region" description="Polar residues" evidence="1">
    <location>
        <begin position="1"/>
        <end position="15"/>
    </location>
</feature>
<name>A0AAJ6CJF2_9BASI</name>
<feature type="region of interest" description="Disordered" evidence="1">
    <location>
        <begin position="445"/>
        <end position="481"/>
    </location>
</feature>
<feature type="region of interest" description="Disordered" evidence="1">
    <location>
        <begin position="494"/>
        <end position="523"/>
    </location>
</feature>
<accession>A0AAJ6CJF2</accession>
<dbReference type="AlphaFoldDB" id="A0AAJ6CJF2"/>
<sequence length="523" mass="58192">MDVTVSSGAVQTDQDISVKLPKETSDSGLRTLFSRRKGDPNRKNRWSRLFGNDTSKATRVRQWSDCRISTDSAPELKPPKPSVELAKPRPVSTVQPAKVTFTRSNTPTRTSFANQESVASSEAPVQFGSETQPAPPLQVSNLSSSPKPLAAVIPQTPEPPKKPGKDTQPGLKHPDHPEPANASSLADTSETESSDIDTTSRAGLKEAFALRLKLIAYLRRVVQGQERFLYSALLRPTDFSIAVAQYALQDWCIYAERSRSILALSLQDTTMKAVLKRVSELDCDQPMGWYMAADVRPARPSRNEEDDLKEPMDVVKSLSALLAVLCALYAKFLACVDTEFHDRVKQDSSTNVTISTAYGPVTVQSLLEPFCEAQMLVDSNLDTLTATHHLLSVRFHILTQEFVHGIAKNLTYVSRYASKTEIREWDALLASGKFDWDHLVVDYQEHQDRPPEKTRRSSLPPKSHADMIQASPNPRRSSFSLFSSSITEKASSLFHSRFSRSRDSNPAEPGHETGHETKIRNQF</sequence>
<evidence type="ECO:0000313" key="2">
    <source>
        <dbReference type="EMBL" id="WFC99806.1"/>
    </source>
</evidence>
<protein>
    <submittedName>
        <fullName evidence="2">Uncharacterized protein</fullName>
    </submittedName>
</protein>
<proteinExistence type="predicted"/>
<dbReference type="Proteomes" id="UP001219567">
    <property type="component" value="Chromosome 3"/>
</dbReference>
<feature type="compositionally biased region" description="Basic and acidic residues" evidence="1">
    <location>
        <begin position="445"/>
        <end position="455"/>
    </location>
</feature>
<feature type="compositionally biased region" description="Low complexity" evidence="1">
    <location>
        <begin position="471"/>
        <end position="481"/>
    </location>
</feature>
<gene>
    <name evidence="2" type="ORF">MYAM1_002551</name>
</gene>
<reference evidence="2 3" key="1">
    <citation type="submission" date="2023-03" db="EMBL/GenBank/DDBJ databases">
        <title>Mating type loci evolution in Malassezia.</title>
        <authorList>
            <person name="Coelho M.A."/>
        </authorList>
    </citation>
    <scope>NUCLEOTIDE SEQUENCE [LARGE SCALE GENOMIC DNA]</scope>
    <source>
        <strain evidence="2 3">CBS 9725</strain>
    </source>
</reference>
<feature type="region of interest" description="Disordered" evidence="1">
    <location>
        <begin position="1"/>
        <end position="199"/>
    </location>
</feature>
<keyword evidence="3" id="KW-1185">Reference proteome</keyword>